<accession>A0A7S9SW80</accession>
<proteinExistence type="inferred from homology"/>
<comment type="function">
    <text evidence="1">Catalyzes the reversible oxidation of malate to oxaloacetate.</text>
</comment>
<evidence type="ECO:0000256" key="6">
    <source>
        <dbReference type="ARBA" id="ARBA00023002"/>
    </source>
</evidence>
<dbReference type="InterPro" id="IPR022383">
    <property type="entry name" value="Lactate/malate_DH_C"/>
</dbReference>
<dbReference type="GO" id="GO:0006099">
    <property type="term" value="P:tricarboxylic acid cycle"/>
    <property type="evidence" value="ECO:0007669"/>
    <property type="project" value="UniProtKB-KW"/>
</dbReference>
<evidence type="ECO:0000256" key="5">
    <source>
        <dbReference type="ARBA" id="ARBA00022946"/>
    </source>
</evidence>
<evidence type="ECO:0000256" key="2">
    <source>
        <dbReference type="ARBA" id="ARBA00009613"/>
    </source>
</evidence>
<dbReference type="GO" id="GO:0006108">
    <property type="term" value="P:malate metabolic process"/>
    <property type="evidence" value="ECO:0007669"/>
    <property type="project" value="InterPro"/>
</dbReference>
<feature type="domain" description="Lactate/malate dehydrogenase N-terminal" evidence="11">
    <location>
        <begin position="5"/>
        <end position="149"/>
    </location>
</feature>
<dbReference type="SMR" id="A0A7S9SW80"/>
<evidence type="ECO:0000256" key="4">
    <source>
        <dbReference type="ARBA" id="ARBA00022857"/>
    </source>
</evidence>
<dbReference type="FunFam" id="3.40.50.720:FF:000144">
    <property type="entry name" value="Malate dehydrogenase [NADP]"/>
    <property type="match status" value="1"/>
</dbReference>
<dbReference type="InterPro" id="IPR036291">
    <property type="entry name" value="NAD(P)-bd_dom_sf"/>
</dbReference>
<dbReference type="InterPro" id="IPR001557">
    <property type="entry name" value="L-lactate/malate_DH"/>
</dbReference>
<dbReference type="AlphaFoldDB" id="A0A7S9SW80"/>
<keyword evidence="3" id="KW-0816">Tricarboxylic acid cycle</keyword>
<dbReference type="Pfam" id="PF02866">
    <property type="entry name" value="Ldh_1_C"/>
    <property type="match status" value="1"/>
</dbReference>
<dbReference type="SUPFAM" id="SSF56327">
    <property type="entry name" value="LDH C-terminal domain-like"/>
    <property type="match status" value="1"/>
</dbReference>
<evidence type="ECO:0000313" key="13">
    <source>
        <dbReference type="EMBL" id="QPI18725.1"/>
    </source>
</evidence>
<gene>
    <name evidence="13" type="primary">frsC</name>
</gene>
<dbReference type="EMBL" id="MT876545">
    <property type="protein sequence ID" value="QPI18725.1"/>
    <property type="molecule type" value="Genomic_DNA"/>
</dbReference>
<feature type="domain" description="Lactate/malate dehydrogenase C-terminal" evidence="12">
    <location>
        <begin position="160"/>
        <end position="318"/>
    </location>
</feature>
<feature type="active site" description="Proton acceptor" evidence="8">
    <location>
        <position position="190"/>
    </location>
</feature>
<evidence type="ECO:0000256" key="7">
    <source>
        <dbReference type="ARBA" id="ARBA00023157"/>
    </source>
</evidence>
<comment type="similarity">
    <text evidence="2">Belongs to the LDH/MDH superfamily. MDH type 2 family.</text>
</comment>
<reference evidence="13" key="1">
    <citation type="journal article" date="2021" name="Nat. Commun.">
        <title>Thioesterase-mediated Side Chain Transesterification Generates Potent Gq Signaling Inhibitor FR900359.</title>
        <authorList>
            <person name="Hermes C."/>
            <person name="Richarz R."/>
            <person name="Wirtz D.A."/>
            <person name="Patt J."/>
            <person name="Hanke W."/>
            <person name="Kehraus S."/>
            <person name="Voss J.H."/>
            <person name="Kueppers J."/>
            <person name="Ohbayashi T."/>
            <person name="Namasivayam V."/>
            <person name="Alenfelder J."/>
            <person name="Inoue A."/>
            <person name="Mergaert P."/>
            <person name="Guetschow M."/>
            <person name="Mueller C.E."/>
            <person name="Kostenis E."/>
            <person name="Koenig G.M."/>
            <person name="Cruesemann M."/>
        </authorList>
    </citation>
    <scope>NUCLEOTIDE SEQUENCE</scope>
    <source>
        <strain evidence="13">MWU205</strain>
    </source>
</reference>
<dbReference type="FunFam" id="3.90.110.10:FF:000002">
    <property type="entry name" value="Malate dehydrogenase"/>
    <property type="match status" value="1"/>
</dbReference>
<evidence type="ECO:0000256" key="3">
    <source>
        <dbReference type="ARBA" id="ARBA00022532"/>
    </source>
</evidence>
<keyword evidence="5" id="KW-0809">Transit peptide</keyword>
<feature type="binding site" evidence="9">
    <location>
        <begin position="132"/>
        <end position="134"/>
    </location>
    <ligand>
        <name>NAD(+)</name>
        <dbReference type="ChEBI" id="CHEBI:57540"/>
    </ligand>
</feature>
<dbReference type="RefSeq" id="WP_082113907.1">
    <property type="nucleotide sequence ID" value="NZ_JZJL01000111.1"/>
</dbReference>
<name>A0A7S9SW80_9NEIS</name>
<dbReference type="NCBIfam" id="NF003916">
    <property type="entry name" value="PRK05442.1"/>
    <property type="match status" value="1"/>
</dbReference>
<dbReference type="Gene3D" id="3.90.110.10">
    <property type="entry name" value="Lactate dehydrogenase/glycoside hydrolase, family 4, C-terminal"/>
    <property type="match status" value="1"/>
</dbReference>
<dbReference type="GO" id="GO:0016616">
    <property type="term" value="F:oxidoreductase activity, acting on the CH-OH group of donors, NAD or NADP as acceptor"/>
    <property type="evidence" value="ECO:0007669"/>
    <property type="project" value="InterPro"/>
</dbReference>
<evidence type="ECO:0000256" key="8">
    <source>
        <dbReference type="PIRSR" id="PIRSR000102-1"/>
    </source>
</evidence>
<protein>
    <submittedName>
        <fullName evidence="13">MDH/LDH-like protein</fullName>
    </submittedName>
</protein>
<evidence type="ECO:0000259" key="11">
    <source>
        <dbReference type="Pfam" id="PF00056"/>
    </source>
</evidence>
<dbReference type="GO" id="GO:0016615">
    <property type="term" value="F:malate dehydrogenase activity"/>
    <property type="evidence" value="ECO:0007669"/>
    <property type="project" value="InterPro"/>
</dbReference>
<organism evidence="13">
    <name type="scientific">Chromobacterium vaccinii</name>
    <dbReference type="NCBI Taxonomy" id="1108595"/>
    <lineage>
        <taxon>Bacteria</taxon>
        <taxon>Pseudomonadati</taxon>
        <taxon>Pseudomonadota</taxon>
        <taxon>Betaproteobacteria</taxon>
        <taxon>Neisseriales</taxon>
        <taxon>Chromobacteriaceae</taxon>
        <taxon>Chromobacterium</taxon>
    </lineage>
</organism>
<dbReference type="InterPro" id="IPR001236">
    <property type="entry name" value="Lactate/malate_DH_N"/>
</dbReference>
<keyword evidence="7" id="KW-1015">Disulfide bond</keyword>
<evidence type="ECO:0000256" key="9">
    <source>
        <dbReference type="PIRSR" id="PIRSR000102-3"/>
    </source>
</evidence>
<keyword evidence="6 10" id="KW-0560">Oxidoreductase</keyword>
<dbReference type="InterPro" id="IPR010945">
    <property type="entry name" value="Malate_DH_type2"/>
</dbReference>
<dbReference type="Gene3D" id="3.40.50.720">
    <property type="entry name" value="NAD(P)-binding Rossmann-like Domain"/>
    <property type="match status" value="1"/>
</dbReference>
<dbReference type="Pfam" id="PF00056">
    <property type="entry name" value="Ldh_1_N"/>
    <property type="match status" value="1"/>
</dbReference>
<evidence type="ECO:0000259" key="12">
    <source>
        <dbReference type="Pfam" id="PF02866"/>
    </source>
</evidence>
<dbReference type="PANTHER" id="PTHR23382">
    <property type="entry name" value="MALATE DEHYDROGENASE"/>
    <property type="match status" value="1"/>
</dbReference>
<dbReference type="SUPFAM" id="SSF51735">
    <property type="entry name" value="NAD(P)-binding Rossmann-fold domains"/>
    <property type="match status" value="1"/>
</dbReference>
<keyword evidence="4" id="KW-0521">NADP</keyword>
<evidence type="ECO:0000256" key="1">
    <source>
        <dbReference type="ARBA" id="ARBA00003966"/>
    </source>
</evidence>
<sequence>MKNSVRVAISGAAGRIANNLLFSIASGQLLGDQQPISLSLLETPARLSMLNGIAMELHDGVFPLLAGVEVSDDPWQAFEGADYVFLISSPLDSLATASKTADARMEQHGNTFALHGKALNDVASRDVKILVISNPVMINALMVQRNAPDLNSSCISALMRLDHNRAHALLAHKAGASLADVRKVIVWGNHSSTQYPDFYHATIGGVRVDALLENDWLHQVSIGLVRQRGYAVIDAYGGLRAASSAAKAAIDHMRDWIFGTRDGDWTSMGVLSDGSYGIPSGIFFGFPVVADGGQVNIVQGLQICPERLEKIHHSADEIYRRCQQFNLL</sequence>
<dbReference type="PIRSF" id="PIRSF000102">
    <property type="entry name" value="Lac_mal_DH"/>
    <property type="match status" value="1"/>
</dbReference>
<keyword evidence="9" id="KW-0520">NAD</keyword>
<dbReference type="NCBIfam" id="TIGR01759">
    <property type="entry name" value="MalateDH-SF1"/>
    <property type="match status" value="1"/>
</dbReference>
<dbReference type="InterPro" id="IPR015955">
    <property type="entry name" value="Lactate_DH/Glyco_Ohase_4_C"/>
</dbReference>
<evidence type="ECO:0000256" key="10">
    <source>
        <dbReference type="RuleBase" id="RU003369"/>
    </source>
</evidence>